<dbReference type="InterPro" id="IPR051783">
    <property type="entry name" value="NAD(P)-dependent_oxidoreduct"/>
</dbReference>
<dbReference type="EMBL" id="JBHSXH010000015">
    <property type="protein sequence ID" value="MFC6826394.1"/>
    <property type="molecule type" value="Genomic_DNA"/>
</dbReference>
<dbReference type="SUPFAM" id="SSF51735">
    <property type="entry name" value="NAD(P)-binding Rossmann-fold domains"/>
    <property type="match status" value="1"/>
</dbReference>
<dbReference type="CDD" id="cd05266">
    <property type="entry name" value="SDR_a4"/>
    <property type="match status" value="1"/>
</dbReference>
<name>A0ABD5U1W8_9EURY</name>
<comment type="caution">
    <text evidence="2">The sequence shown here is derived from an EMBL/GenBank/DDBJ whole genome shotgun (WGS) entry which is preliminary data.</text>
</comment>
<organism evidence="2 3">
    <name type="scientific">Halopelagius fulvigenes</name>
    <dbReference type="NCBI Taxonomy" id="1198324"/>
    <lineage>
        <taxon>Archaea</taxon>
        <taxon>Methanobacteriati</taxon>
        <taxon>Methanobacteriota</taxon>
        <taxon>Stenosarchaea group</taxon>
        <taxon>Halobacteria</taxon>
        <taxon>Halobacteriales</taxon>
        <taxon>Haloferacaceae</taxon>
    </lineage>
</organism>
<dbReference type="EC" id="1.1.1.290" evidence="2"/>
<dbReference type="PANTHER" id="PTHR48079">
    <property type="entry name" value="PROTEIN YEEZ"/>
    <property type="match status" value="1"/>
</dbReference>
<evidence type="ECO:0000313" key="2">
    <source>
        <dbReference type="EMBL" id="MFC6826394.1"/>
    </source>
</evidence>
<gene>
    <name evidence="2" type="ORF">ACFQEV_15530</name>
</gene>
<dbReference type="AlphaFoldDB" id="A0ABD5U1W8"/>
<dbReference type="GO" id="GO:0033711">
    <property type="term" value="F:4-phosphoerythronate dehydrogenase activity"/>
    <property type="evidence" value="ECO:0007669"/>
    <property type="project" value="UniProtKB-EC"/>
</dbReference>
<keyword evidence="3" id="KW-1185">Reference proteome</keyword>
<dbReference type="PANTHER" id="PTHR48079:SF6">
    <property type="entry name" value="NAD(P)-BINDING DOMAIN-CONTAINING PROTEIN-RELATED"/>
    <property type="match status" value="1"/>
</dbReference>
<dbReference type="Proteomes" id="UP001596408">
    <property type="component" value="Unassembled WGS sequence"/>
</dbReference>
<dbReference type="RefSeq" id="WP_379697941.1">
    <property type="nucleotide sequence ID" value="NZ_JBHSXH010000015.1"/>
</dbReference>
<protein>
    <submittedName>
        <fullName evidence="2">SDR family oxidoreductase</fullName>
        <ecNumber evidence="2">1.1.1.290</ecNumber>
    </submittedName>
</protein>
<accession>A0ABD5U1W8</accession>
<keyword evidence="2" id="KW-0560">Oxidoreductase</keyword>
<reference evidence="2 3" key="1">
    <citation type="journal article" date="2019" name="Int. J. Syst. Evol. Microbiol.">
        <title>The Global Catalogue of Microorganisms (GCM) 10K type strain sequencing project: providing services to taxonomists for standard genome sequencing and annotation.</title>
        <authorList>
            <consortium name="The Broad Institute Genomics Platform"/>
            <consortium name="The Broad Institute Genome Sequencing Center for Infectious Disease"/>
            <person name="Wu L."/>
            <person name="Ma J."/>
        </authorList>
    </citation>
    <scope>NUCLEOTIDE SEQUENCE [LARGE SCALE GENOMIC DNA]</scope>
    <source>
        <strain evidence="2 3">YIM 94188</strain>
    </source>
</reference>
<dbReference type="InterPro" id="IPR036291">
    <property type="entry name" value="NAD(P)-bd_dom_sf"/>
</dbReference>
<evidence type="ECO:0000313" key="3">
    <source>
        <dbReference type="Proteomes" id="UP001596408"/>
    </source>
</evidence>
<feature type="domain" description="NAD-dependent epimerase/dehydratase" evidence="1">
    <location>
        <begin position="5"/>
        <end position="172"/>
    </location>
</feature>
<sequence>MARAVVLGCGYVGLELGRQLAADGHEVTGVRRSDSGLSAVEDAGLDARRADVTDPESLADLPDAEWVVFAASSGGRGADAARRVFVEGLENAIAEYGSRESPPDRLVYTSSTGVYGDHDGDWVDEQTPVEPTTEKTAVLAEAERVARETAADAGIDGTVARFAGLYGPDRYRLDRYIEGPVTEGYLNMVHRDDAAGAVAFLLSERPARDEVVLVADDEPAEKWTFADWLADECGVPRPPKRTKEERLAEGDLSEAAKRRIRTSKRCSNDTLRSLGYEFRYPTYRSGYRDAVERYRAETGA</sequence>
<dbReference type="InterPro" id="IPR001509">
    <property type="entry name" value="Epimerase_deHydtase"/>
</dbReference>
<proteinExistence type="predicted"/>
<dbReference type="Pfam" id="PF01370">
    <property type="entry name" value="Epimerase"/>
    <property type="match status" value="1"/>
</dbReference>
<dbReference type="Gene3D" id="3.40.50.720">
    <property type="entry name" value="NAD(P)-binding Rossmann-like Domain"/>
    <property type="match status" value="1"/>
</dbReference>
<evidence type="ECO:0000259" key="1">
    <source>
        <dbReference type="Pfam" id="PF01370"/>
    </source>
</evidence>